<dbReference type="InterPro" id="IPR025851">
    <property type="entry name" value="SUKH-4"/>
</dbReference>
<organism evidence="1 2">
    <name type="scientific">Longispora fulva</name>
    <dbReference type="NCBI Taxonomy" id="619741"/>
    <lineage>
        <taxon>Bacteria</taxon>
        <taxon>Bacillati</taxon>
        <taxon>Actinomycetota</taxon>
        <taxon>Actinomycetes</taxon>
        <taxon>Micromonosporales</taxon>
        <taxon>Micromonosporaceae</taxon>
        <taxon>Longispora</taxon>
    </lineage>
</organism>
<name>A0A8J7GF62_9ACTN</name>
<dbReference type="Proteomes" id="UP000622552">
    <property type="component" value="Unassembled WGS sequence"/>
</dbReference>
<protein>
    <recommendedName>
        <fullName evidence="3">SUKH-4 immunity protein of toxin-antitoxin system</fullName>
    </recommendedName>
</protein>
<dbReference type="AlphaFoldDB" id="A0A8J7GF62"/>
<keyword evidence="2" id="KW-1185">Reference proteome</keyword>
<evidence type="ECO:0008006" key="3">
    <source>
        <dbReference type="Google" id="ProtNLM"/>
    </source>
</evidence>
<proteinExistence type="predicted"/>
<comment type="caution">
    <text evidence="1">The sequence shown here is derived from an EMBL/GenBank/DDBJ whole genome shotgun (WGS) entry which is preliminary data.</text>
</comment>
<reference evidence="1" key="1">
    <citation type="submission" date="2020-11" db="EMBL/GenBank/DDBJ databases">
        <title>Sequencing the genomes of 1000 actinobacteria strains.</title>
        <authorList>
            <person name="Klenk H.-P."/>
        </authorList>
    </citation>
    <scope>NUCLEOTIDE SEQUENCE</scope>
    <source>
        <strain evidence="1">DSM 45356</strain>
    </source>
</reference>
<dbReference type="Pfam" id="PF14435">
    <property type="entry name" value="SUKH-4"/>
    <property type="match status" value="1"/>
</dbReference>
<evidence type="ECO:0000313" key="2">
    <source>
        <dbReference type="Proteomes" id="UP000622552"/>
    </source>
</evidence>
<dbReference type="RefSeq" id="WP_197003431.1">
    <property type="nucleotide sequence ID" value="NZ_BONS01000015.1"/>
</dbReference>
<dbReference type="EMBL" id="JADOUF010000001">
    <property type="protein sequence ID" value="MBG6136460.1"/>
    <property type="molecule type" value="Genomic_DNA"/>
</dbReference>
<sequence>MSLEHENWPTFRLTVFDTVPTTVPATLPLFTTGVAHDMFDTVYQVTDRAAVKVVSGRPLVHFGNTGSALMCLDIESGHVVEVGSGGGGPVRLVNSSIGQFNASVQLVVERFPYYEADSELETREAIGEALRAQLMQVDSSSMSEDGFWETFVDDLIVGDYSNEDVLSS</sequence>
<accession>A0A8J7GF62</accession>
<evidence type="ECO:0000313" key="1">
    <source>
        <dbReference type="EMBL" id="MBG6136460.1"/>
    </source>
</evidence>
<gene>
    <name evidence="1" type="ORF">IW245_002654</name>
</gene>